<evidence type="ECO:0000256" key="1">
    <source>
        <dbReference type="SAM" id="MobiDB-lite"/>
    </source>
</evidence>
<feature type="region of interest" description="Disordered" evidence="1">
    <location>
        <begin position="162"/>
        <end position="182"/>
    </location>
</feature>
<dbReference type="EMBL" id="JASNWA010000009">
    <property type="protein sequence ID" value="KAK3169225.1"/>
    <property type="molecule type" value="Genomic_DNA"/>
</dbReference>
<name>A0AAE0DHB5_9LECA</name>
<comment type="caution">
    <text evidence="2">The sequence shown here is derived from an EMBL/GenBank/DDBJ whole genome shotgun (WGS) entry which is preliminary data.</text>
</comment>
<proteinExistence type="predicted"/>
<evidence type="ECO:0000313" key="3">
    <source>
        <dbReference type="Proteomes" id="UP001276659"/>
    </source>
</evidence>
<feature type="compositionally biased region" description="Basic and acidic residues" evidence="1">
    <location>
        <begin position="163"/>
        <end position="182"/>
    </location>
</feature>
<sequence>MAILAPQPRARSLLWHEDWAREWFHGDEEDRRRQEAIEIQAMQRDLAQRQAAEQAAQASTEQEGFLVRIMSDSVIARDPTTFRKFLYQLGFRHYTKGAHIAMSWKSWCVQVAPPFYERLVASNSAASTATQNTPSVVSAVTNSGSPSPEVIKVTITLEQARLGNERHEAAKARREATQTEAG</sequence>
<dbReference type="AlphaFoldDB" id="A0AAE0DHB5"/>
<accession>A0AAE0DHB5</accession>
<protein>
    <submittedName>
        <fullName evidence="2">Uncharacterized protein</fullName>
    </submittedName>
</protein>
<evidence type="ECO:0000313" key="2">
    <source>
        <dbReference type="EMBL" id="KAK3169225.1"/>
    </source>
</evidence>
<gene>
    <name evidence="2" type="ORF">OEA41_008608</name>
</gene>
<organism evidence="2 3">
    <name type="scientific">Lepraria neglecta</name>
    <dbReference type="NCBI Taxonomy" id="209136"/>
    <lineage>
        <taxon>Eukaryota</taxon>
        <taxon>Fungi</taxon>
        <taxon>Dikarya</taxon>
        <taxon>Ascomycota</taxon>
        <taxon>Pezizomycotina</taxon>
        <taxon>Lecanoromycetes</taxon>
        <taxon>OSLEUM clade</taxon>
        <taxon>Lecanoromycetidae</taxon>
        <taxon>Lecanorales</taxon>
        <taxon>Lecanorineae</taxon>
        <taxon>Stereocaulaceae</taxon>
        <taxon>Lepraria</taxon>
    </lineage>
</organism>
<dbReference type="Proteomes" id="UP001276659">
    <property type="component" value="Unassembled WGS sequence"/>
</dbReference>
<keyword evidence="3" id="KW-1185">Reference proteome</keyword>
<reference evidence="2" key="1">
    <citation type="submission" date="2022-11" db="EMBL/GenBank/DDBJ databases">
        <title>Chromosomal genome sequence assembly and mating type (MAT) locus characterization of the leprose asexual lichenized fungus Lepraria neglecta (Nyl.) Erichsen.</title>
        <authorList>
            <person name="Allen J.L."/>
            <person name="Pfeffer B."/>
        </authorList>
    </citation>
    <scope>NUCLEOTIDE SEQUENCE</scope>
    <source>
        <strain evidence="2">Allen 5258</strain>
    </source>
</reference>